<sequence length="185" mass="20027">MSEPLYRPWGTVTPEFWATAAPGTATVPEGLRPETLRARLAKVAEVAQDGRLQDAAALAAQLDLDTTAEYGESHLHTVQVREVRGYIAALMGDHATGLAWYLHAVQLRVTIQGPKHPDVEAATRRAYSLWRAMPPESDRPGLGAELLTIATDIHGADSLLVRHIRERLYGLALTPTTAPAGLHSA</sequence>
<reference evidence="2" key="1">
    <citation type="journal article" date="2019" name="Int. J. Syst. Evol. Microbiol.">
        <title>The Global Catalogue of Microorganisms (GCM) 10K type strain sequencing project: providing services to taxonomists for standard genome sequencing and annotation.</title>
        <authorList>
            <consortium name="The Broad Institute Genomics Platform"/>
            <consortium name="The Broad Institute Genome Sequencing Center for Infectious Disease"/>
            <person name="Wu L."/>
            <person name="Ma J."/>
        </authorList>
    </citation>
    <scope>NUCLEOTIDE SEQUENCE [LARGE SCALE GENOMIC DNA]</scope>
    <source>
        <strain evidence="2">JCM 10673</strain>
    </source>
</reference>
<dbReference type="Proteomes" id="UP001501005">
    <property type="component" value="Unassembled WGS sequence"/>
</dbReference>
<comment type="caution">
    <text evidence="1">The sequence shown here is derived from an EMBL/GenBank/DDBJ whole genome shotgun (WGS) entry which is preliminary data.</text>
</comment>
<dbReference type="Gene3D" id="1.25.40.10">
    <property type="entry name" value="Tetratricopeptide repeat domain"/>
    <property type="match status" value="1"/>
</dbReference>
<dbReference type="RefSeq" id="WP_344052793.1">
    <property type="nucleotide sequence ID" value="NZ_BAAAHG010000046.1"/>
</dbReference>
<dbReference type="EMBL" id="BAAAHG010000046">
    <property type="protein sequence ID" value="GAA0924936.1"/>
    <property type="molecule type" value="Genomic_DNA"/>
</dbReference>
<name>A0ABP3ZPC2_9ACTN</name>
<accession>A0ABP3ZPC2</accession>
<dbReference type="InterPro" id="IPR011990">
    <property type="entry name" value="TPR-like_helical_dom_sf"/>
</dbReference>
<organism evidence="1 2">
    <name type="scientific">Streptomyces thermoalcalitolerans</name>
    <dbReference type="NCBI Taxonomy" id="65605"/>
    <lineage>
        <taxon>Bacteria</taxon>
        <taxon>Bacillati</taxon>
        <taxon>Actinomycetota</taxon>
        <taxon>Actinomycetes</taxon>
        <taxon>Kitasatosporales</taxon>
        <taxon>Streptomycetaceae</taxon>
        <taxon>Streptomyces</taxon>
    </lineage>
</organism>
<keyword evidence="2" id="KW-1185">Reference proteome</keyword>
<protein>
    <submittedName>
        <fullName evidence="1">Uncharacterized protein</fullName>
    </submittedName>
</protein>
<gene>
    <name evidence="1" type="ORF">GCM10009549_45730</name>
</gene>
<proteinExistence type="predicted"/>
<evidence type="ECO:0000313" key="1">
    <source>
        <dbReference type="EMBL" id="GAA0924936.1"/>
    </source>
</evidence>
<evidence type="ECO:0000313" key="2">
    <source>
        <dbReference type="Proteomes" id="UP001501005"/>
    </source>
</evidence>